<name>A0ABW1WFV1_9BACL</name>
<sequence length="150" mass="17317">MNQASETYWKQFWQGNEPATVTAWKFGADPDHLADLVLKGIKTATCSAYLFYELEHETLPKVGEFNIILNSQDEPACITRTIDVTVMPMNEVPASHAYAEGEGDRSYRYWYAVHEEFFKKELAEIGRTFRNDMLVVCERFKVVDCYASRI</sequence>
<dbReference type="Proteomes" id="UP001596267">
    <property type="component" value="Unassembled WGS sequence"/>
</dbReference>
<keyword evidence="3" id="KW-1185">Reference proteome</keyword>
<dbReference type="SMART" id="SM01022">
    <property type="entry name" value="ASCH"/>
    <property type="match status" value="1"/>
</dbReference>
<dbReference type="PANTHER" id="PTHR39203">
    <property type="entry name" value="CYTOPLASMIC PROTEIN-RELATED"/>
    <property type="match status" value="1"/>
</dbReference>
<dbReference type="EMBL" id="JBHSTQ010000009">
    <property type="protein sequence ID" value="MFC6386955.1"/>
    <property type="molecule type" value="Genomic_DNA"/>
</dbReference>
<dbReference type="PIRSF" id="PIRSF021320">
    <property type="entry name" value="DUF984"/>
    <property type="match status" value="1"/>
</dbReference>
<dbReference type="CDD" id="cd06553">
    <property type="entry name" value="ASCH_Ef3133_like"/>
    <property type="match status" value="1"/>
</dbReference>
<protein>
    <submittedName>
        <fullName evidence="2">ASCH domain-containing protein</fullName>
    </submittedName>
</protein>
<gene>
    <name evidence="2" type="ORF">ACFP7A_10105</name>
</gene>
<evidence type="ECO:0000313" key="2">
    <source>
        <dbReference type="EMBL" id="MFC6386955.1"/>
    </source>
</evidence>
<dbReference type="PANTHER" id="PTHR39203:SF1">
    <property type="entry name" value="CYTOPLASMIC PROTEIN"/>
    <property type="match status" value="1"/>
</dbReference>
<proteinExistence type="predicted"/>
<reference evidence="3" key="1">
    <citation type="journal article" date="2019" name="Int. J. Syst. Evol. Microbiol.">
        <title>The Global Catalogue of Microorganisms (GCM) 10K type strain sequencing project: providing services to taxonomists for standard genome sequencing and annotation.</title>
        <authorList>
            <consortium name="The Broad Institute Genomics Platform"/>
            <consortium name="The Broad Institute Genome Sequencing Center for Infectious Disease"/>
            <person name="Wu L."/>
            <person name="Ma J."/>
        </authorList>
    </citation>
    <scope>NUCLEOTIDE SEQUENCE [LARGE SCALE GENOMIC DNA]</scope>
    <source>
        <strain evidence="3">CCUG 42001</strain>
    </source>
</reference>
<dbReference type="InterPro" id="IPR009326">
    <property type="entry name" value="DUF984"/>
</dbReference>
<dbReference type="SUPFAM" id="SSF88697">
    <property type="entry name" value="PUA domain-like"/>
    <property type="match status" value="1"/>
</dbReference>
<comment type="caution">
    <text evidence="2">The sequence shown here is derived from an EMBL/GenBank/DDBJ whole genome shotgun (WGS) entry which is preliminary data.</text>
</comment>
<accession>A0ABW1WFV1</accession>
<dbReference type="InterPro" id="IPR007374">
    <property type="entry name" value="ASCH_domain"/>
</dbReference>
<dbReference type="RefSeq" id="WP_253054949.1">
    <property type="nucleotide sequence ID" value="NZ_JAMXWN010000009.1"/>
</dbReference>
<dbReference type="Gene3D" id="3.10.400.10">
    <property type="entry name" value="Sulfate adenylyltransferase"/>
    <property type="match status" value="1"/>
</dbReference>
<organism evidence="2 3">
    <name type="scientific">Sporolactobacillus kofuensis</name>
    <dbReference type="NCBI Taxonomy" id="269672"/>
    <lineage>
        <taxon>Bacteria</taxon>
        <taxon>Bacillati</taxon>
        <taxon>Bacillota</taxon>
        <taxon>Bacilli</taxon>
        <taxon>Bacillales</taxon>
        <taxon>Sporolactobacillaceae</taxon>
        <taxon>Sporolactobacillus</taxon>
    </lineage>
</organism>
<feature type="domain" description="ASCH" evidence="1">
    <location>
        <begin position="24"/>
        <end position="144"/>
    </location>
</feature>
<dbReference type="InterPro" id="IPR015947">
    <property type="entry name" value="PUA-like_sf"/>
</dbReference>
<evidence type="ECO:0000259" key="1">
    <source>
        <dbReference type="SMART" id="SM01022"/>
    </source>
</evidence>
<evidence type="ECO:0000313" key="3">
    <source>
        <dbReference type="Proteomes" id="UP001596267"/>
    </source>
</evidence>
<dbReference type="Pfam" id="PF04266">
    <property type="entry name" value="ASCH"/>
    <property type="match status" value="1"/>
</dbReference>